<sequence length="789" mass="89330">MEIQNQQLNIQTKGNERPAQLREGDIYKARVESRISDREAVLSIRGQEVRAKFEGKVPENDRINIQVQEKSNDGIKVKEVQADTGQSKETATNNPGGQSAERVLRDLGHKEPSKELVQSTQKLLDRGVPLTKESANDLKQYLESGRGTQKERGQTIEMMAQKRLEPSSSQLRAVHEALHGPKVTDQIKEMTKSVNREPVTQTDSLKEANRMPSREAVIRAIDNVRNSLQSGQNVRQSIEQLQQVVQRTGDLKLRQEVNQALREMIVTQAKIGREAAADRMLQLTQQLQKTSLSNQTHSTNQVQQSIPTVSNWLGMIENESDLSKAIATVKSEMPQASLSAQSTQQLNQGMLQATDRLESGRELKARQIMVETLQQVEQAIPKEGQAQLISDSKTEMQQYMKNDFLQSSPISSKSFLVIEVTERLAQATDQFKEFQRDMSKQLGRIDTMIQQFRQNSVQQTRPMLENVIQQLDRSIMKNDWMLFADMKTERKMLGASSDLAQAKNLLAKGNYQEARQLVRSVQQTMDAMQFKPSNQRVQHFLTQEQEWRQPQPTVHRLSQHLDHVSRSFVTQEGSGRQVFEGVRAMGMNRETELAQLLAAGKEVPPDLQQRNMKSILMQLAKGEEEGSRSQQQAQQTLQHLAGQQLVSRSDSQQNMHTLMLQIPIMLKGAAENLQVFVNSRNEGEQVDWENCNLYFHIETKKLGALGISLNVSDRTLNVTLKNDSQDFNEKAEAIGQKYLDNLKEVGFHINAIKTSTMSPAVEAKKTAEAPQEETPLLPFMTKEGFDFKI</sequence>
<evidence type="ECO:0000313" key="3">
    <source>
        <dbReference type="Proteomes" id="UP000281498"/>
    </source>
</evidence>
<name>A0A3A9KE59_9BACI</name>
<protein>
    <recommendedName>
        <fullName evidence="4">Flagellar hook-length control protein-like C-terminal domain-containing protein</fullName>
    </recommendedName>
</protein>
<accession>A0A3A9KE59</accession>
<comment type="caution">
    <text evidence="2">The sequence shown here is derived from an EMBL/GenBank/DDBJ whole genome shotgun (WGS) entry which is preliminary data.</text>
</comment>
<dbReference type="Proteomes" id="UP000281498">
    <property type="component" value="Unassembled WGS sequence"/>
</dbReference>
<proteinExistence type="predicted"/>
<dbReference type="AlphaFoldDB" id="A0A3A9KE59"/>
<organism evidence="2 3">
    <name type="scientific">Salipaludibacillus neizhouensis</name>
    <dbReference type="NCBI Taxonomy" id="885475"/>
    <lineage>
        <taxon>Bacteria</taxon>
        <taxon>Bacillati</taxon>
        <taxon>Bacillota</taxon>
        <taxon>Bacilli</taxon>
        <taxon>Bacillales</taxon>
        <taxon>Bacillaceae</taxon>
    </lineage>
</organism>
<keyword evidence="3" id="KW-1185">Reference proteome</keyword>
<evidence type="ECO:0008006" key="4">
    <source>
        <dbReference type="Google" id="ProtNLM"/>
    </source>
</evidence>
<gene>
    <name evidence="2" type="ORF">CR203_01785</name>
</gene>
<dbReference type="EMBL" id="PDOE01000001">
    <property type="protein sequence ID" value="RKL68801.1"/>
    <property type="molecule type" value="Genomic_DNA"/>
</dbReference>
<feature type="region of interest" description="Disordered" evidence="1">
    <location>
        <begin position="1"/>
        <end position="21"/>
    </location>
</feature>
<evidence type="ECO:0000313" key="2">
    <source>
        <dbReference type="EMBL" id="RKL68801.1"/>
    </source>
</evidence>
<evidence type="ECO:0000256" key="1">
    <source>
        <dbReference type="SAM" id="MobiDB-lite"/>
    </source>
</evidence>
<feature type="compositionally biased region" description="Polar residues" evidence="1">
    <location>
        <begin position="1"/>
        <end position="13"/>
    </location>
</feature>
<reference evidence="2 3" key="1">
    <citation type="submission" date="2017-10" db="EMBL/GenBank/DDBJ databases">
        <title>Bacillus sp. nov., a halophilic bacterium isolated from a Keqin Lake.</title>
        <authorList>
            <person name="Wang H."/>
        </authorList>
    </citation>
    <scope>NUCLEOTIDE SEQUENCE [LARGE SCALE GENOMIC DNA]</scope>
    <source>
        <strain evidence="2 3">KCTC 13187</strain>
    </source>
</reference>
<dbReference type="OrthoDB" id="2351076at2"/>
<dbReference type="RefSeq" id="WP_110936559.1">
    <property type="nucleotide sequence ID" value="NZ_KZ614146.1"/>
</dbReference>